<dbReference type="RefSeq" id="XP_033447399.1">
    <property type="nucleotide sequence ID" value="XM_033587910.1"/>
</dbReference>
<accession>A0A6A5RNP7</accession>
<evidence type="ECO:0000313" key="1">
    <source>
        <dbReference type="EMBL" id="KAF1927147.1"/>
    </source>
</evidence>
<dbReference type="AlphaFoldDB" id="A0A6A5RNP7"/>
<keyword evidence="2" id="KW-1185">Reference proteome</keyword>
<dbReference type="EMBL" id="ML978973">
    <property type="protein sequence ID" value="KAF1927147.1"/>
    <property type="molecule type" value="Genomic_DNA"/>
</dbReference>
<dbReference type="GeneID" id="54345557"/>
<dbReference type="Proteomes" id="UP000800082">
    <property type="component" value="Unassembled WGS sequence"/>
</dbReference>
<proteinExistence type="predicted"/>
<organism evidence="1 2">
    <name type="scientific">Didymella exigua CBS 183.55</name>
    <dbReference type="NCBI Taxonomy" id="1150837"/>
    <lineage>
        <taxon>Eukaryota</taxon>
        <taxon>Fungi</taxon>
        <taxon>Dikarya</taxon>
        <taxon>Ascomycota</taxon>
        <taxon>Pezizomycotina</taxon>
        <taxon>Dothideomycetes</taxon>
        <taxon>Pleosporomycetidae</taxon>
        <taxon>Pleosporales</taxon>
        <taxon>Pleosporineae</taxon>
        <taxon>Didymellaceae</taxon>
        <taxon>Didymella</taxon>
    </lineage>
</organism>
<reference evidence="1" key="1">
    <citation type="journal article" date="2020" name="Stud. Mycol.">
        <title>101 Dothideomycetes genomes: a test case for predicting lifestyles and emergence of pathogens.</title>
        <authorList>
            <person name="Haridas S."/>
            <person name="Albert R."/>
            <person name="Binder M."/>
            <person name="Bloem J."/>
            <person name="Labutti K."/>
            <person name="Salamov A."/>
            <person name="Andreopoulos B."/>
            <person name="Baker S."/>
            <person name="Barry K."/>
            <person name="Bills G."/>
            <person name="Bluhm B."/>
            <person name="Cannon C."/>
            <person name="Castanera R."/>
            <person name="Culley D."/>
            <person name="Daum C."/>
            <person name="Ezra D."/>
            <person name="Gonzalez J."/>
            <person name="Henrissat B."/>
            <person name="Kuo A."/>
            <person name="Liang C."/>
            <person name="Lipzen A."/>
            <person name="Lutzoni F."/>
            <person name="Magnuson J."/>
            <person name="Mondo S."/>
            <person name="Nolan M."/>
            <person name="Ohm R."/>
            <person name="Pangilinan J."/>
            <person name="Park H.-J."/>
            <person name="Ramirez L."/>
            <person name="Alfaro M."/>
            <person name="Sun H."/>
            <person name="Tritt A."/>
            <person name="Yoshinaga Y."/>
            <person name="Zwiers L.-H."/>
            <person name="Turgeon B."/>
            <person name="Goodwin S."/>
            <person name="Spatafora J."/>
            <person name="Crous P."/>
            <person name="Grigoriev I."/>
        </authorList>
    </citation>
    <scope>NUCLEOTIDE SEQUENCE</scope>
    <source>
        <strain evidence="1">CBS 183.55</strain>
    </source>
</reference>
<sequence>MDHQYCILCYDRWHISRLYPPRYLKGQSRPHTENDVHYNAWKALVSLSVALRQPASQGSALAKSHNLRVCTTYANAERGGLAQKSRLFRQLLPVLMRGMKMTWICEASVLGLQAEILRVQAHGHTELRSWSEPTLTMAHVEVLRDLPTTCLCLNIVSSLRFICVWIQISVRVS</sequence>
<gene>
    <name evidence="1" type="ORF">M421DRAFT_182936</name>
</gene>
<protein>
    <submittedName>
        <fullName evidence="1">Uncharacterized protein</fullName>
    </submittedName>
</protein>
<evidence type="ECO:0000313" key="2">
    <source>
        <dbReference type="Proteomes" id="UP000800082"/>
    </source>
</evidence>
<name>A0A6A5RNP7_9PLEO</name>